<dbReference type="InterPro" id="IPR051127">
    <property type="entry name" value="Fungal_SecMet_Regulators"/>
</dbReference>
<evidence type="ECO:0000256" key="5">
    <source>
        <dbReference type="ARBA" id="ARBA00023242"/>
    </source>
</evidence>
<keyword evidence="9" id="KW-1185">Reference proteome</keyword>
<dbReference type="Pfam" id="PF00172">
    <property type="entry name" value="Zn_clus"/>
    <property type="match status" value="1"/>
</dbReference>
<dbReference type="Gene3D" id="4.10.240.10">
    <property type="entry name" value="Zn(2)-C6 fungal-type DNA-binding domain"/>
    <property type="match status" value="1"/>
</dbReference>
<evidence type="ECO:0000256" key="2">
    <source>
        <dbReference type="ARBA" id="ARBA00023015"/>
    </source>
</evidence>
<evidence type="ECO:0000256" key="1">
    <source>
        <dbReference type="ARBA" id="ARBA00022723"/>
    </source>
</evidence>
<evidence type="ECO:0000256" key="4">
    <source>
        <dbReference type="ARBA" id="ARBA00023163"/>
    </source>
</evidence>
<dbReference type="Proteomes" id="UP001321749">
    <property type="component" value="Unassembled WGS sequence"/>
</dbReference>
<reference evidence="8" key="2">
    <citation type="submission" date="2023-06" db="EMBL/GenBank/DDBJ databases">
        <authorList>
            <consortium name="Lawrence Berkeley National Laboratory"/>
            <person name="Mondo S.J."/>
            <person name="Hensen N."/>
            <person name="Bonometti L."/>
            <person name="Westerberg I."/>
            <person name="Brannstrom I.O."/>
            <person name="Guillou S."/>
            <person name="Cros-Aarteil S."/>
            <person name="Calhoun S."/>
            <person name="Haridas S."/>
            <person name="Kuo A."/>
            <person name="Pangilinan J."/>
            <person name="Riley R."/>
            <person name="Labutti K."/>
            <person name="Andreopoulos B."/>
            <person name="Lipzen A."/>
            <person name="Chen C."/>
            <person name="Yanf M."/>
            <person name="Daum C."/>
            <person name="Ng V."/>
            <person name="Clum A."/>
            <person name="Steindorff A."/>
            <person name="Ohm R."/>
            <person name="Martin F."/>
            <person name="Silar P."/>
            <person name="Natvig D."/>
            <person name="Lalanne C."/>
            <person name="Gautier V."/>
            <person name="Ament-Velasquez S.L."/>
            <person name="Kruys A."/>
            <person name="Hutchinson M.I."/>
            <person name="Powell A.J."/>
            <person name="Barry K."/>
            <person name="Miller A.N."/>
            <person name="Grigoriev I.V."/>
            <person name="Debuchy R."/>
            <person name="Gladieux P."/>
            <person name="Thoren M.H."/>
            <person name="Johannesson H."/>
        </authorList>
    </citation>
    <scope>NUCLEOTIDE SEQUENCE</scope>
    <source>
        <strain evidence="8">PSN324</strain>
    </source>
</reference>
<dbReference type="InterPro" id="IPR001138">
    <property type="entry name" value="Zn2Cys6_DnaBD"/>
</dbReference>
<dbReference type="PROSITE" id="PS50048">
    <property type="entry name" value="ZN2_CY6_FUNGAL_2"/>
    <property type="match status" value="1"/>
</dbReference>
<name>A0AAV9HVE0_9PEZI</name>
<gene>
    <name evidence="8" type="ORF">QBC42DRAFT_197760</name>
</gene>
<feature type="compositionally biased region" description="Polar residues" evidence="6">
    <location>
        <begin position="107"/>
        <end position="117"/>
    </location>
</feature>
<proteinExistence type="predicted"/>
<dbReference type="CDD" id="cd12148">
    <property type="entry name" value="fungal_TF_MHR"/>
    <property type="match status" value="1"/>
</dbReference>
<dbReference type="GO" id="GO:0000435">
    <property type="term" value="P:positive regulation of transcription from RNA polymerase II promoter by galactose"/>
    <property type="evidence" value="ECO:0007669"/>
    <property type="project" value="TreeGrafter"/>
</dbReference>
<feature type="compositionally biased region" description="Low complexity" evidence="6">
    <location>
        <begin position="664"/>
        <end position="679"/>
    </location>
</feature>
<evidence type="ECO:0000256" key="3">
    <source>
        <dbReference type="ARBA" id="ARBA00023125"/>
    </source>
</evidence>
<keyword evidence="2" id="KW-0805">Transcription regulation</keyword>
<dbReference type="GO" id="GO:0008270">
    <property type="term" value="F:zinc ion binding"/>
    <property type="evidence" value="ECO:0007669"/>
    <property type="project" value="InterPro"/>
</dbReference>
<accession>A0AAV9HVE0</accession>
<dbReference type="SMART" id="SM00906">
    <property type="entry name" value="Fungal_trans"/>
    <property type="match status" value="1"/>
</dbReference>
<comment type="caution">
    <text evidence="8">The sequence shown here is derived from an EMBL/GenBank/DDBJ whole genome shotgun (WGS) entry which is preliminary data.</text>
</comment>
<sequence length="722" mass="79998">MDSPKHIFVSETGQPASRRRKVRLACTLCRARKTGCDGRKPVCTACSLRGWDDKCGYQDSVIQSSAALTLVDLDRRLQRLESESFGESETSRKSTPAQFDNLGFGQGDSSRSAVSETTFEENDDAASMLESNAAFMRRGLEAAGPSDSYDTSANAILSGESLFTNIFPAISGASSNNIDRSLGELGLQDVAFPQPQMAQDRISWYWHHVHSVFPFLHRPTFERRYQSFSQTGLSPQESHLGFDEAVFHATLNMVLAMGSQRNGTIPPAERQYQAEEFYRRSLRLVSVEALDTMSLSIVQLLLLRALYLYFSGRADRCWVMAGAAIRVATGMGLQTVPRRPMSQLEREMRRRVWHCGCVGVDLILSSTFGRGPLISRAVSQPPLPLAIDDEYLSATEEGSQPDGVPSRMDLAIYSTNIIAIMEAMHSPERTPRLKLAHGGIEHSVPDPSAILRLNSMIDDFLDGLPAHLRPGADYSRMMIRQEDYSYFAMQGQVIRFRLLFLRLLLLRPSVLAEARRWTAREPGAAQTASSMLQERLHLEACSLCLETVHAVLEKTHSALGTQHQIPEWYALHFSFSSATILLVAMLSPKLGVSLELEPTKSSWDRAMGILDFHKTHIPSAAKGLEVLHRYRQTIMNRLNSRLGSPQEPSSSSASISAASISSLPGASQGQQAQTSSWAAPEDQDVGTGMMMQGLDEFLVSESLDDAWLGMQDYGEGDWMLQF</sequence>
<dbReference type="PANTHER" id="PTHR47424:SF3">
    <property type="entry name" value="REGULATORY PROTEIN GAL4"/>
    <property type="match status" value="1"/>
</dbReference>
<dbReference type="EMBL" id="MU864952">
    <property type="protein sequence ID" value="KAK4464105.1"/>
    <property type="molecule type" value="Genomic_DNA"/>
</dbReference>
<dbReference type="SUPFAM" id="SSF57701">
    <property type="entry name" value="Zn2/Cys6 DNA-binding domain"/>
    <property type="match status" value="1"/>
</dbReference>
<keyword evidence="1" id="KW-0479">Metal-binding</keyword>
<feature type="region of interest" description="Disordered" evidence="6">
    <location>
        <begin position="664"/>
        <end position="686"/>
    </location>
</feature>
<evidence type="ECO:0000259" key="7">
    <source>
        <dbReference type="PROSITE" id="PS50048"/>
    </source>
</evidence>
<dbReference type="PANTHER" id="PTHR47424">
    <property type="entry name" value="REGULATORY PROTEIN GAL4"/>
    <property type="match status" value="1"/>
</dbReference>
<evidence type="ECO:0000313" key="8">
    <source>
        <dbReference type="EMBL" id="KAK4464105.1"/>
    </source>
</evidence>
<dbReference type="GO" id="GO:0000978">
    <property type="term" value="F:RNA polymerase II cis-regulatory region sequence-specific DNA binding"/>
    <property type="evidence" value="ECO:0007669"/>
    <property type="project" value="TreeGrafter"/>
</dbReference>
<dbReference type="PROSITE" id="PS00463">
    <property type="entry name" value="ZN2_CY6_FUNGAL_1"/>
    <property type="match status" value="1"/>
</dbReference>
<keyword evidence="4" id="KW-0804">Transcription</keyword>
<dbReference type="GO" id="GO:0006351">
    <property type="term" value="P:DNA-templated transcription"/>
    <property type="evidence" value="ECO:0007669"/>
    <property type="project" value="InterPro"/>
</dbReference>
<keyword evidence="3" id="KW-0238">DNA-binding</keyword>
<dbReference type="GO" id="GO:0005634">
    <property type="term" value="C:nucleus"/>
    <property type="evidence" value="ECO:0007669"/>
    <property type="project" value="TreeGrafter"/>
</dbReference>
<feature type="compositionally biased region" description="Polar residues" evidence="6">
    <location>
        <begin position="85"/>
        <end position="98"/>
    </location>
</feature>
<dbReference type="AlphaFoldDB" id="A0AAV9HVE0"/>
<dbReference type="Pfam" id="PF04082">
    <property type="entry name" value="Fungal_trans"/>
    <property type="match status" value="1"/>
</dbReference>
<dbReference type="CDD" id="cd00067">
    <property type="entry name" value="GAL4"/>
    <property type="match status" value="1"/>
</dbReference>
<dbReference type="GO" id="GO:0000981">
    <property type="term" value="F:DNA-binding transcription factor activity, RNA polymerase II-specific"/>
    <property type="evidence" value="ECO:0007669"/>
    <property type="project" value="InterPro"/>
</dbReference>
<keyword evidence="5" id="KW-0539">Nucleus</keyword>
<feature type="domain" description="Zn(2)-C6 fungal-type" evidence="7">
    <location>
        <begin position="25"/>
        <end position="57"/>
    </location>
</feature>
<feature type="region of interest" description="Disordered" evidence="6">
    <location>
        <begin position="82"/>
        <end position="122"/>
    </location>
</feature>
<dbReference type="InterPro" id="IPR007219">
    <property type="entry name" value="XnlR_reg_dom"/>
</dbReference>
<dbReference type="InterPro" id="IPR036864">
    <property type="entry name" value="Zn2-C6_fun-type_DNA-bd_sf"/>
</dbReference>
<evidence type="ECO:0000256" key="6">
    <source>
        <dbReference type="SAM" id="MobiDB-lite"/>
    </source>
</evidence>
<organism evidence="8 9">
    <name type="scientific">Cladorrhinum samala</name>
    <dbReference type="NCBI Taxonomy" id="585594"/>
    <lineage>
        <taxon>Eukaryota</taxon>
        <taxon>Fungi</taxon>
        <taxon>Dikarya</taxon>
        <taxon>Ascomycota</taxon>
        <taxon>Pezizomycotina</taxon>
        <taxon>Sordariomycetes</taxon>
        <taxon>Sordariomycetidae</taxon>
        <taxon>Sordariales</taxon>
        <taxon>Podosporaceae</taxon>
        <taxon>Cladorrhinum</taxon>
    </lineage>
</organism>
<dbReference type="SMART" id="SM00066">
    <property type="entry name" value="GAL4"/>
    <property type="match status" value="1"/>
</dbReference>
<evidence type="ECO:0000313" key="9">
    <source>
        <dbReference type="Proteomes" id="UP001321749"/>
    </source>
</evidence>
<protein>
    <submittedName>
        <fullName evidence="8">Activator of stress genes 1</fullName>
    </submittedName>
</protein>
<reference evidence="8" key="1">
    <citation type="journal article" date="2023" name="Mol. Phylogenet. Evol.">
        <title>Genome-scale phylogeny and comparative genomics of the fungal order Sordariales.</title>
        <authorList>
            <person name="Hensen N."/>
            <person name="Bonometti L."/>
            <person name="Westerberg I."/>
            <person name="Brannstrom I.O."/>
            <person name="Guillou S."/>
            <person name="Cros-Aarteil S."/>
            <person name="Calhoun S."/>
            <person name="Haridas S."/>
            <person name="Kuo A."/>
            <person name="Mondo S."/>
            <person name="Pangilinan J."/>
            <person name="Riley R."/>
            <person name="LaButti K."/>
            <person name="Andreopoulos B."/>
            <person name="Lipzen A."/>
            <person name="Chen C."/>
            <person name="Yan M."/>
            <person name="Daum C."/>
            <person name="Ng V."/>
            <person name="Clum A."/>
            <person name="Steindorff A."/>
            <person name="Ohm R.A."/>
            <person name="Martin F."/>
            <person name="Silar P."/>
            <person name="Natvig D.O."/>
            <person name="Lalanne C."/>
            <person name="Gautier V."/>
            <person name="Ament-Velasquez S.L."/>
            <person name="Kruys A."/>
            <person name="Hutchinson M.I."/>
            <person name="Powell A.J."/>
            <person name="Barry K."/>
            <person name="Miller A.N."/>
            <person name="Grigoriev I.V."/>
            <person name="Debuchy R."/>
            <person name="Gladieux P."/>
            <person name="Hiltunen Thoren M."/>
            <person name="Johannesson H."/>
        </authorList>
    </citation>
    <scope>NUCLEOTIDE SEQUENCE</scope>
    <source>
        <strain evidence="8">PSN324</strain>
    </source>
</reference>